<protein>
    <recommendedName>
        <fullName evidence="5">DUF4148 domain-containing protein</fullName>
    </recommendedName>
</protein>
<name>A0A6J5EJK2_9BURK</name>
<dbReference type="EMBL" id="CADIKH010000026">
    <property type="protein sequence ID" value="CAB3765175.1"/>
    <property type="molecule type" value="Genomic_DNA"/>
</dbReference>
<feature type="chain" id="PRO_5027040976" description="DUF4148 domain-containing protein" evidence="2">
    <location>
        <begin position="26"/>
        <end position="90"/>
    </location>
</feature>
<dbReference type="RefSeq" id="WP_175229167.1">
    <property type="nucleotide sequence ID" value="NZ_CADIKH010000026.1"/>
</dbReference>
<dbReference type="InterPro" id="IPR025421">
    <property type="entry name" value="DUF4148"/>
</dbReference>
<evidence type="ECO:0008006" key="5">
    <source>
        <dbReference type="Google" id="ProtNLM"/>
    </source>
</evidence>
<accession>A0A6J5EJK2</accession>
<proteinExistence type="predicted"/>
<feature type="signal peptide" evidence="2">
    <location>
        <begin position="1"/>
        <end position="25"/>
    </location>
</feature>
<evidence type="ECO:0000313" key="4">
    <source>
        <dbReference type="Proteomes" id="UP000494363"/>
    </source>
</evidence>
<reference evidence="3 4" key="1">
    <citation type="submission" date="2020-04" db="EMBL/GenBank/DDBJ databases">
        <authorList>
            <person name="De Canck E."/>
        </authorList>
    </citation>
    <scope>NUCLEOTIDE SEQUENCE [LARGE SCALE GENOMIC DNA]</scope>
    <source>
        <strain evidence="3 4">LMG 29542</strain>
    </source>
</reference>
<evidence type="ECO:0000256" key="1">
    <source>
        <dbReference type="SAM" id="MobiDB-lite"/>
    </source>
</evidence>
<sequence length="90" mass="9842">MNASIRGWVALCMTVAVALPMCAQAKDLSASEPFTTSQNTNAAQPPVNQAGNWQPDASTDLTRAQVYHDMVHAQQDGQVNYLDRTIYAHH</sequence>
<dbReference type="Pfam" id="PF13663">
    <property type="entry name" value="DUF4148"/>
    <property type="match status" value="1"/>
</dbReference>
<evidence type="ECO:0000313" key="3">
    <source>
        <dbReference type="EMBL" id="CAB3765175.1"/>
    </source>
</evidence>
<dbReference type="AlphaFoldDB" id="A0A6J5EJK2"/>
<keyword evidence="4" id="KW-1185">Reference proteome</keyword>
<keyword evidence="2" id="KW-0732">Signal</keyword>
<organism evidence="3 4">
    <name type="scientific">Paraburkholderia humisilvae</name>
    <dbReference type="NCBI Taxonomy" id="627669"/>
    <lineage>
        <taxon>Bacteria</taxon>
        <taxon>Pseudomonadati</taxon>
        <taxon>Pseudomonadota</taxon>
        <taxon>Betaproteobacteria</taxon>
        <taxon>Burkholderiales</taxon>
        <taxon>Burkholderiaceae</taxon>
        <taxon>Paraburkholderia</taxon>
    </lineage>
</organism>
<feature type="region of interest" description="Disordered" evidence="1">
    <location>
        <begin position="30"/>
        <end position="56"/>
    </location>
</feature>
<gene>
    <name evidence="3" type="ORF">LMG29542_05069</name>
</gene>
<feature type="compositionally biased region" description="Polar residues" evidence="1">
    <location>
        <begin position="32"/>
        <end position="56"/>
    </location>
</feature>
<evidence type="ECO:0000256" key="2">
    <source>
        <dbReference type="SAM" id="SignalP"/>
    </source>
</evidence>
<dbReference type="Proteomes" id="UP000494363">
    <property type="component" value="Unassembled WGS sequence"/>
</dbReference>